<comment type="similarity">
    <text evidence="1 5">Belongs to the CcmH/CycL/Ccl2/NrfF family.</text>
</comment>
<keyword evidence="8" id="KW-1185">Reference proteome</keyword>
<evidence type="ECO:0000256" key="2">
    <source>
        <dbReference type="ARBA" id="ARBA00022617"/>
    </source>
</evidence>
<dbReference type="Gene3D" id="1.10.8.640">
    <property type="entry name" value="Cytochrome C biogenesis protein"/>
    <property type="match status" value="1"/>
</dbReference>
<proteinExistence type="inferred from homology"/>
<keyword evidence="5" id="KW-1133">Transmembrane helix</keyword>
<feature type="transmembrane region" description="Helical" evidence="5">
    <location>
        <begin position="96"/>
        <end position="117"/>
    </location>
</feature>
<evidence type="ECO:0000259" key="6">
    <source>
        <dbReference type="Pfam" id="PF03918"/>
    </source>
</evidence>
<keyword evidence="5" id="KW-0472">Membrane</keyword>
<feature type="chain" id="PRO_5045003786" description="Cytochrome c-type biogenesis protein" evidence="5">
    <location>
        <begin position="22"/>
        <end position="156"/>
    </location>
</feature>
<dbReference type="RefSeq" id="WP_307148717.1">
    <property type="nucleotide sequence ID" value="NZ_JAUSTU010000001.1"/>
</dbReference>
<protein>
    <recommendedName>
        <fullName evidence="5">Cytochrome c-type biogenesis protein</fullName>
    </recommendedName>
</protein>
<accession>A0ABT9UZH7</accession>
<feature type="signal peptide" evidence="5">
    <location>
        <begin position="1"/>
        <end position="21"/>
    </location>
</feature>
<evidence type="ECO:0000256" key="1">
    <source>
        <dbReference type="ARBA" id="ARBA00010342"/>
    </source>
</evidence>
<dbReference type="EMBL" id="JAUSTU010000001">
    <property type="protein sequence ID" value="MDQ0154104.1"/>
    <property type="molecule type" value="Genomic_DNA"/>
</dbReference>
<keyword evidence="3 5" id="KW-0479">Metal-binding</keyword>
<sequence length="156" mass="18024">MRRKAFLLLVILLFIPITAFADYDYNSKEFQEVVSQLYMQGHANDELSTCKVKQMYYDEVTQMLNDGMKADEIIQFYVDEYGQAALKEPATDKSGLIAWGMPVVGVLAGIAVVGFWLRKIKVKNKVEAKEQDLSWDSELDKEITAKIFEEERRKHF</sequence>
<dbReference type="Pfam" id="PF03918">
    <property type="entry name" value="CcmH"/>
    <property type="match status" value="1"/>
</dbReference>
<evidence type="ECO:0000313" key="7">
    <source>
        <dbReference type="EMBL" id="MDQ0154104.1"/>
    </source>
</evidence>
<evidence type="ECO:0000256" key="3">
    <source>
        <dbReference type="ARBA" id="ARBA00022723"/>
    </source>
</evidence>
<name>A0ABT9UZH7_9BACL</name>
<keyword evidence="2 5" id="KW-0349">Heme</keyword>
<keyword evidence="4 5" id="KW-0408">Iron</keyword>
<evidence type="ECO:0000313" key="8">
    <source>
        <dbReference type="Proteomes" id="UP001231362"/>
    </source>
</evidence>
<organism evidence="7 8">
    <name type="scientific">Anoxybacillus andreesenii</name>
    <dbReference type="NCBI Taxonomy" id="1325932"/>
    <lineage>
        <taxon>Bacteria</taxon>
        <taxon>Bacillati</taxon>
        <taxon>Bacillota</taxon>
        <taxon>Bacilli</taxon>
        <taxon>Bacillales</taxon>
        <taxon>Anoxybacillaceae</taxon>
        <taxon>Anoxybacillus</taxon>
    </lineage>
</organism>
<dbReference type="InterPro" id="IPR005616">
    <property type="entry name" value="CcmH/CycL/Ccl2/NrfF_N"/>
</dbReference>
<reference evidence="7 8" key="1">
    <citation type="submission" date="2023-07" db="EMBL/GenBank/DDBJ databases">
        <title>Genomic Encyclopedia of Type Strains, Phase IV (KMG-IV): sequencing the most valuable type-strain genomes for metagenomic binning, comparative biology and taxonomic classification.</title>
        <authorList>
            <person name="Goeker M."/>
        </authorList>
    </citation>
    <scope>NUCLEOTIDE SEQUENCE [LARGE SCALE GENOMIC DNA]</scope>
    <source>
        <strain evidence="7 8">DSM 23948</strain>
    </source>
</reference>
<dbReference type="Proteomes" id="UP001231362">
    <property type="component" value="Unassembled WGS sequence"/>
</dbReference>
<gene>
    <name evidence="7" type="ORF">J2S07_000402</name>
</gene>
<evidence type="ECO:0000256" key="4">
    <source>
        <dbReference type="ARBA" id="ARBA00023004"/>
    </source>
</evidence>
<keyword evidence="5" id="KW-0732">Signal</keyword>
<feature type="domain" description="CcmH/CycL/Ccl2/NrfF N-terminal" evidence="6">
    <location>
        <begin position="29"/>
        <end position="128"/>
    </location>
</feature>
<comment type="function">
    <text evidence="5">Possible subunit of a heme lyase.</text>
</comment>
<keyword evidence="5" id="KW-0812">Transmembrane</keyword>
<evidence type="ECO:0000256" key="5">
    <source>
        <dbReference type="RuleBase" id="RU364112"/>
    </source>
</evidence>
<dbReference type="InterPro" id="IPR038297">
    <property type="entry name" value="CcmH/CycL/NrfF/Ccl2_sf"/>
</dbReference>
<comment type="caution">
    <text evidence="7">The sequence shown here is derived from an EMBL/GenBank/DDBJ whole genome shotgun (WGS) entry which is preliminary data.</text>
</comment>